<proteinExistence type="predicted"/>
<accession>A0A2W5LAN5</accession>
<organism evidence="3 4">
    <name type="scientific">Sphingopyxis macrogoltabida</name>
    <name type="common">Sphingomonas macrogoltabidus</name>
    <dbReference type="NCBI Taxonomy" id="33050"/>
    <lineage>
        <taxon>Bacteria</taxon>
        <taxon>Pseudomonadati</taxon>
        <taxon>Pseudomonadota</taxon>
        <taxon>Alphaproteobacteria</taxon>
        <taxon>Sphingomonadales</taxon>
        <taxon>Sphingomonadaceae</taxon>
        <taxon>Sphingopyxis</taxon>
    </lineage>
</organism>
<evidence type="ECO:0000313" key="4">
    <source>
        <dbReference type="Proteomes" id="UP000248597"/>
    </source>
</evidence>
<dbReference type="InterPro" id="IPR051534">
    <property type="entry name" value="CBASS_pafABC_assoc_protein"/>
</dbReference>
<reference evidence="3 4" key="1">
    <citation type="submission" date="2017-08" db="EMBL/GenBank/DDBJ databases">
        <title>Infants hospitalized years apart are colonized by the same room-sourced microbial strains.</title>
        <authorList>
            <person name="Brooks B."/>
            <person name="Olm M.R."/>
            <person name="Firek B.A."/>
            <person name="Baker R."/>
            <person name="Thomas B.C."/>
            <person name="Morowitz M.J."/>
            <person name="Banfield J.F."/>
        </authorList>
    </citation>
    <scope>NUCLEOTIDE SEQUENCE [LARGE SCALE GENOMIC DNA]</scope>
    <source>
        <strain evidence="3">S2_005_003_R2_47</strain>
    </source>
</reference>
<dbReference type="Pfam" id="PF25583">
    <property type="entry name" value="WCX"/>
    <property type="match status" value="1"/>
</dbReference>
<dbReference type="EMBL" id="QFPJ01000006">
    <property type="protein sequence ID" value="PZQ23675.1"/>
    <property type="molecule type" value="Genomic_DNA"/>
</dbReference>
<gene>
    <name evidence="3" type="ORF">DI569_03535</name>
</gene>
<dbReference type="InterPro" id="IPR057727">
    <property type="entry name" value="WCX_dom"/>
</dbReference>
<feature type="domain" description="WCX" evidence="2">
    <location>
        <begin position="256"/>
        <end position="319"/>
    </location>
</feature>
<protein>
    <submittedName>
        <fullName evidence="3">WYL domain-containing protein</fullName>
    </submittedName>
</protein>
<evidence type="ECO:0000259" key="2">
    <source>
        <dbReference type="Pfam" id="PF25583"/>
    </source>
</evidence>
<sequence>MSFAKAQDLLKLAMMATRRSGVSLEEIVEEFGCVHRSAQRMTVALEAAFPQTEPEDGDDRKRRWRIPARAVAPLLLPSAEELAAMTTAIRQLDAAGMAAEAATVRQMERKVRALIPAHAGTRLAVDEEALLEALGHAARPGPRPAGTSEVDSAISDSLKGPFLLRISYRRRTQDKPTERVVAPHGLLLGVRRYLVARDTAKPATAPLRHYRVEEIYSAEVLDTSFEIDPGFNIREHSEKGFGSFENAAEHGDVIWRFSPDAAPHARRFVFHPTQSVEEEPDGSLLVRFKASGHLEMCWHLYSWGKSVEVLQPARLRQMVHGHQREFEALP</sequence>
<dbReference type="PANTHER" id="PTHR34580:SF1">
    <property type="entry name" value="PROTEIN PAFC"/>
    <property type="match status" value="1"/>
</dbReference>
<dbReference type="Pfam" id="PF13280">
    <property type="entry name" value="WYL"/>
    <property type="match status" value="1"/>
</dbReference>
<dbReference type="PANTHER" id="PTHR34580">
    <property type="match status" value="1"/>
</dbReference>
<dbReference type="InterPro" id="IPR026881">
    <property type="entry name" value="WYL_dom"/>
</dbReference>
<dbReference type="Proteomes" id="UP000248597">
    <property type="component" value="Unassembled WGS sequence"/>
</dbReference>
<evidence type="ECO:0000313" key="3">
    <source>
        <dbReference type="EMBL" id="PZQ23675.1"/>
    </source>
</evidence>
<dbReference type="AlphaFoldDB" id="A0A2W5LAN5"/>
<feature type="domain" description="WYL" evidence="1">
    <location>
        <begin position="163"/>
        <end position="220"/>
    </location>
</feature>
<evidence type="ECO:0000259" key="1">
    <source>
        <dbReference type="Pfam" id="PF13280"/>
    </source>
</evidence>
<comment type="caution">
    <text evidence="3">The sequence shown here is derived from an EMBL/GenBank/DDBJ whole genome shotgun (WGS) entry which is preliminary data.</text>
</comment>
<dbReference type="PROSITE" id="PS52050">
    <property type="entry name" value="WYL"/>
    <property type="match status" value="1"/>
</dbReference>
<name>A0A2W5LAN5_SPHMC</name>